<comment type="subcellular location">
    <subcellularLocation>
        <location evidence="1">Membrane</location>
        <topology evidence="1">Multi-pass membrane protein</topology>
    </subcellularLocation>
</comment>
<dbReference type="InterPro" id="IPR027469">
    <property type="entry name" value="Cation_efflux_TMD_sf"/>
</dbReference>
<keyword evidence="4 9" id="KW-0812">Transmembrane</keyword>
<dbReference type="PANTHER" id="PTHR11562:SF84">
    <property type="entry name" value="LD05335P"/>
    <property type="match status" value="1"/>
</dbReference>
<dbReference type="SUPFAM" id="SSF160240">
    <property type="entry name" value="Cation efflux protein cytoplasmic domain-like"/>
    <property type="match status" value="1"/>
</dbReference>
<dbReference type="Proteomes" id="UP001519460">
    <property type="component" value="Unassembled WGS sequence"/>
</dbReference>
<keyword evidence="7" id="KW-0406">Ion transport</keyword>
<evidence type="ECO:0000256" key="3">
    <source>
        <dbReference type="ARBA" id="ARBA00022448"/>
    </source>
</evidence>
<feature type="transmembrane region" description="Helical" evidence="9">
    <location>
        <begin position="53"/>
        <end position="76"/>
    </location>
</feature>
<accession>A0ABD0KDK2</accession>
<evidence type="ECO:0000256" key="8">
    <source>
        <dbReference type="ARBA" id="ARBA00023136"/>
    </source>
</evidence>
<gene>
    <name evidence="12" type="ORF">BaRGS_00023715</name>
</gene>
<evidence type="ECO:0000256" key="5">
    <source>
        <dbReference type="ARBA" id="ARBA00022906"/>
    </source>
</evidence>
<evidence type="ECO:0008006" key="14">
    <source>
        <dbReference type="Google" id="ProtNLM"/>
    </source>
</evidence>
<dbReference type="EMBL" id="JACVVK020000200">
    <property type="protein sequence ID" value="KAK7485076.1"/>
    <property type="molecule type" value="Genomic_DNA"/>
</dbReference>
<feature type="non-terminal residue" evidence="12">
    <location>
        <position position="1"/>
    </location>
</feature>
<evidence type="ECO:0000259" key="11">
    <source>
        <dbReference type="Pfam" id="PF16916"/>
    </source>
</evidence>
<keyword evidence="6 9" id="KW-1133">Transmembrane helix</keyword>
<dbReference type="SUPFAM" id="SSF161111">
    <property type="entry name" value="Cation efflux protein transmembrane domain-like"/>
    <property type="match status" value="1"/>
</dbReference>
<dbReference type="Pfam" id="PF16916">
    <property type="entry name" value="ZT_dimer"/>
    <property type="match status" value="1"/>
</dbReference>
<proteinExistence type="inferred from homology"/>
<dbReference type="PANTHER" id="PTHR11562">
    <property type="entry name" value="CATION EFFLUX PROTEIN/ ZINC TRANSPORTER"/>
    <property type="match status" value="1"/>
</dbReference>
<feature type="transmembrane region" description="Helical" evidence="9">
    <location>
        <begin position="88"/>
        <end position="106"/>
    </location>
</feature>
<keyword evidence="8 9" id="KW-0472">Membrane</keyword>
<evidence type="ECO:0000256" key="4">
    <source>
        <dbReference type="ARBA" id="ARBA00022692"/>
    </source>
</evidence>
<feature type="domain" description="Cation efflux protein transmembrane" evidence="10">
    <location>
        <begin position="1"/>
        <end position="172"/>
    </location>
</feature>
<dbReference type="InterPro" id="IPR002524">
    <property type="entry name" value="Cation_efflux"/>
</dbReference>
<name>A0ABD0KDK2_9CAEN</name>
<keyword evidence="5" id="KW-0864">Zinc transport</keyword>
<organism evidence="12 13">
    <name type="scientific">Batillaria attramentaria</name>
    <dbReference type="NCBI Taxonomy" id="370345"/>
    <lineage>
        <taxon>Eukaryota</taxon>
        <taxon>Metazoa</taxon>
        <taxon>Spiralia</taxon>
        <taxon>Lophotrochozoa</taxon>
        <taxon>Mollusca</taxon>
        <taxon>Gastropoda</taxon>
        <taxon>Caenogastropoda</taxon>
        <taxon>Sorbeoconcha</taxon>
        <taxon>Cerithioidea</taxon>
        <taxon>Batillariidae</taxon>
        <taxon>Batillaria</taxon>
    </lineage>
</organism>
<keyword evidence="5" id="KW-0862">Zinc</keyword>
<dbReference type="NCBIfam" id="TIGR01297">
    <property type="entry name" value="CDF"/>
    <property type="match status" value="1"/>
</dbReference>
<comment type="similarity">
    <text evidence="2">Belongs to the cation diffusion facilitator (CDF) transporter (TC 2.A.4) family. SLC30A subfamily.</text>
</comment>
<evidence type="ECO:0000313" key="13">
    <source>
        <dbReference type="Proteomes" id="UP001519460"/>
    </source>
</evidence>
<comment type="caution">
    <text evidence="12">The sequence shown here is derived from an EMBL/GenBank/DDBJ whole genome shotgun (WGS) entry which is preliminary data.</text>
</comment>
<dbReference type="GO" id="GO:0016020">
    <property type="term" value="C:membrane"/>
    <property type="evidence" value="ECO:0007669"/>
    <property type="project" value="UniProtKB-SubCell"/>
</dbReference>
<feature type="transmembrane region" description="Helical" evidence="9">
    <location>
        <begin position="141"/>
        <end position="164"/>
    </location>
</feature>
<feature type="domain" description="Cation efflux protein cytoplasmic" evidence="11">
    <location>
        <begin position="176"/>
        <end position="250"/>
    </location>
</feature>
<reference evidence="12 13" key="1">
    <citation type="journal article" date="2023" name="Sci. Data">
        <title>Genome assembly of the Korean intertidal mud-creeper Batillaria attramentaria.</title>
        <authorList>
            <person name="Patra A.K."/>
            <person name="Ho P.T."/>
            <person name="Jun S."/>
            <person name="Lee S.J."/>
            <person name="Kim Y."/>
            <person name="Won Y.J."/>
        </authorList>
    </citation>
    <scope>NUCLEOTIDE SEQUENCE [LARGE SCALE GENOMIC DNA]</scope>
    <source>
        <strain evidence="12">Wonlab-2016</strain>
    </source>
</reference>
<evidence type="ECO:0000256" key="2">
    <source>
        <dbReference type="ARBA" id="ARBA00008873"/>
    </source>
</evidence>
<keyword evidence="3" id="KW-0813">Transport</keyword>
<evidence type="ECO:0000256" key="9">
    <source>
        <dbReference type="SAM" id="Phobius"/>
    </source>
</evidence>
<evidence type="ECO:0000256" key="7">
    <source>
        <dbReference type="ARBA" id="ARBA00023065"/>
    </source>
</evidence>
<evidence type="ECO:0000256" key="1">
    <source>
        <dbReference type="ARBA" id="ARBA00004141"/>
    </source>
</evidence>
<dbReference type="Pfam" id="PF01545">
    <property type="entry name" value="Cation_efflux"/>
    <property type="match status" value="1"/>
</dbReference>
<dbReference type="Gene3D" id="1.20.1510.10">
    <property type="entry name" value="Cation efflux protein transmembrane domain"/>
    <property type="match status" value="1"/>
</dbReference>
<evidence type="ECO:0000256" key="6">
    <source>
        <dbReference type="ARBA" id="ARBA00022989"/>
    </source>
</evidence>
<dbReference type="InterPro" id="IPR036837">
    <property type="entry name" value="Cation_efflux_CTD_sf"/>
</dbReference>
<feature type="transmembrane region" description="Helical" evidence="9">
    <location>
        <begin position="13"/>
        <end position="32"/>
    </location>
</feature>
<sequence>GVLANSLALFTDVLHLASDLISYAISLLALYLSRKKATRSMTFGYHRAEVLGALFSVFIIWLVSGVLCYIAVERIIHEHYKDVKPNEMLITATLGVVFNLIMGFVLHSEKAAFIHVVGDIIQSLGVLIAALIIKFKDEEKYRLADPICTFLFSLLVLLTTINVLRDTIRIIMEGAPQGVDFEHLKSVLMSLDSVITVHNLNVWALTMDRNALSVHLAVDGSQQSMDVLQEATKALKQHNFFHVTIQVEPYNHDVMTACLDCQLPTK</sequence>
<feature type="transmembrane region" description="Helical" evidence="9">
    <location>
        <begin position="113"/>
        <end position="135"/>
    </location>
</feature>
<dbReference type="InterPro" id="IPR027470">
    <property type="entry name" value="Cation_efflux_CTD"/>
</dbReference>
<protein>
    <recommendedName>
        <fullName evidence="14">Zinc transporter 2</fullName>
    </recommendedName>
</protein>
<evidence type="ECO:0000259" key="10">
    <source>
        <dbReference type="Pfam" id="PF01545"/>
    </source>
</evidence>
<evidence type="ECO:0000313" key="12">
    <source>
        <dbReference type="EMBL" id="KAK7485076.1"/>
    </source>
</evidence>
<dbReference type="GO" id="GO:0006829">
    <property type="term" value="P:zinc ion transport"/>
    <property type="evidence" value="ECO:0007669"/>
    <property type="project" value="UniProtKB-KW"/>
</dbReference>
<dbReference type="InterPro" id="IPR058533">
    <property type="entry name" value="Cation_efflux_TM"/>
</dbReference>
<dbReference type="InterPro" id="IPR050681">
    <property type="entry name" value="CDF/SLC30A"/>
</dbReference>
<keyword evidence="13" id="KW-1185">Reference proteome</keyword>
<dbReference type="AlphaFoldDB" id="A0ABD0KDK2"/>